<keyword evidence="9" id="KW-1185">Reference proteome</keyword>
<dbReference type="Pfam" id="PF00264">
    <property type="entry name" value="Tyrosinase"/>
    <property type="match status" value="1"/>
</dbReference>
<feature type="domain" description="Tyrosinase copper-binding" evidence="7">
    <location>
        <begin position="319"/>
        <end position="330"/>
    </location>
</feature>
<dbReference type="Pfam" id="PF18132">
    <property type="entry name" value="Tyrosinase_C"/>
    <property type="match status" value="1"/>
</dbReference>
<feature type="signal peptide" evidence="5">
    <location>
        <begin position="1"/>
        <end position="22"/>
    </location>
</feature>
<keyword evidence="4" id="KW-0503">Monooxygenase</keyword>
<proteinExistence type="predicted"/>
<dbReference type="PROSITE" id="PS00498">
    <property type="entry name" value="TYROSINASE_2"/>
    <property type="match status" value="1"/>
</dbReference>
<keyword evidence="3" id="KW-0560">Oxidoreductase</keyword>
<dbReference type="InterPro" id="IPR050316">
    <property type="entry name" value="Tyrosinase/Hemocyanin"/>
</dbReference>
<reference evidence="8 9" key="1">
    <citation type="submission" date="2018-05" db="EMBL/GenBank/DDBJ databases">
        <title>Whole genome sequencing for identification of molecular markers to develop diagnostic detection tools for the regulated plant pathogen Lachnellula willkommii.</title>
        <authorList>
            <person name="Giroux E."/>
            <person name="Bilodeau G."/>
        </authorList>
    </citation>
    <scope>NUCLEOTIDE SEQUENCE [LARGE SCALE GENOMIC DNA]</scope>
    <source>
        <strain evidence="8 9">CBS 203.66</strain>
    </source>
</reference>
<dbReference type="GO" id="GO:0046872">
    <property type="term" value="F:metal ion binding"/>
    <property type="evidence" value="ECO:0007669"/>
    <property type="project" value="UniProtKB-KW"/>
</dbReference>
<feature type="chain" id="PRO_5035785426" evidence="5">
    <location>
        <begin position="23"/>
        <end position="603"/>
    </location>
</feature>
<dbReference type="Gene3D" id="2.60.310.20">
    <property type="match status" value="1"/>
</dbReference>
<dbReference type="Gene3D" id="1.10.1280.10">
    <property type="entry name" value="Di-copper center containing domain from catechol oxidase"/>
    <property type="match status" value="1"/>
</dbReference>
<dbReference type="InterPro" id="IPR008922">
    <property type="entry name" value="Di-copper_centre_dom_sf"/>
</dbReference>
<dbReference type="PANTHER" id="PTHR11474:SF131">
    <property type="entry name" value="TYROSINASE COPPER-BINDING DOMAIN-CONTAINING PROTEIN"/>
    <property type="match status" value="1"/>
</dbReference>
<gene>
    <name evidence="8" type="primary">PPO1_0</name>
    <name evidence="8" type="ORF">LARI1_G006958</name>
</gene>
<sequence length="603" mass="66617">MLSSRLFGPCGFLLSLVASIAAAGHHSRASGLSPRAFPVETAHDSAEGGNYYPITGVNTGRDAQTGARPFRQNILDLQNDGPSWSLYVQALTAMQNADDNDPLSYFQVAGIHGRPYRPWNNFNQVQGAGPGTSAYGGYCTHNSILFPTWHRPYLALVEQVIAGHAQDIAKQYTGPSSSDYQTAADNLRLPYWDWASIPEMPDVVNQPTVTITTPDGDQDVDNPLFTYKFHQFPHDPTLFPGGGLANSPQTWRDDFADQSLQNSNLMDRAWYALTKSTNYSSFATLATSGTSIEGVHNGVHAAVGGQNGFMTFLDYSAFDPIFWLHHTNVDRLSALWQAANPNKYLTPLQDPGTFTIVPKSIDTVGTSLTPFTSNDLGTAHTSTSTRYLSYFDYSYPEIEDWTQTPAQLKANVTSQIYDLYDPNQVFGQRHDQRQSRTLKARKALTPGSTTKEWTIDISVNKFDLNGEGFWVRFFVGDIPQNPQDWLTNAASVGSVQVMPTPHVGEGPFPELLEYDEVNLDDEITKAGYDPQDIHTVAGFFEKNLQWRVQKLDGSVVPTEQLPSLNVAVQDETVTFPSDNTEMPTYEEKTVHPDVTKGKCGGRG</sequence>
<name>A0A8T9B6T2_9HELO</name>
<evidence type="ECO:0000256" key="4">
    <source>
        <dbReference type="ARBA" id="ARBA00023033"/>
    </source>
</evidence>
<dbReference type="PANTHER" id="PTHR11474">
    <property type="entry name" value="TYROSINASE FAMILY MEMBER"/>
    <property type="match status" value="1"/>
</dbReference>
<dbReference type="InterPro" id="IPR002227">
    <property type="entry name" value="Tyrosinase_Cu-bd"/>
</dbReference>
<comment type="caution">
    <text evidence="8">The sequence shown here is derived from an EMBL/GenBank/DDBJ whole genome shotgun (WGS) entry which is preliminary data.</text>
</comment>
<evidence type="ECO:0000259" key="7">
    <source>
        <dbReference type="PROSITE" id="PS00498"/>
    </source>
</evidence>
<protein>
    <submittedName>
        <fullName evidence="8">Polyphenol oxidase 1</fullName>
    </submittedName>
</protein>
<keyword evidence="2" id="KW-0479">Metal-binding</keyword>
<dbReference type="AlphaFoldDB" id="A0A8T9B6T2"/>
<evidence type="ECO:0000313" key="8">
    <source>
        <dbReference type="EMBL" id="TVY15425.1"/>
    </source>
</evidence>
<organism evidence="8 9">
    <name type="scientific">Lachnellula arida</name>
    <dbReference type="NCBI Taxonomy" id="1316785"/>
    <lineage>
        <taxon>Eukaryota</taxon>
        <taxon>Fungi</taxon>
        <taxon>Dikarya</taxon>
        <taxon>Ascomycota</taxon>
        <taxon>Pezizomycotina</taxon>
        <taxon>Leotiomycetes</taxon>
        <taxon>Helotiales</taxon>
        <taxon>Lachnaceae</taxon>
        <taxon>Lachnellula</taxon>
    </lineage>
</organism>
<accession>A0A8T9B6T2</accession>
<comment type="cofactor">
    <cofactor evidence="1">
        <name>Cu(2+)</name>
        <dbReference type="ChEBI" id="CHEBI:29036"/>
    </cofactor>
</comment>
<dbReference type="PRINTS" id="PR00092">
    <property type="entry name" value="TYROSINASE"/>
</dbReference>
<feature type="domain" description="Tyrosinase copper-binding" evidence="6">
    <location>
        <begin position="141"/>
        <end position="158"/>
    </location>
</feature>
<evidence type="ECO:0000259" key="6">
    <source>
        <dbReference type="PROSITE" id="PS00497"/>
    </source>
</evidence>
<evidence type="ECO:0000256" key="5">
    <source>
        <dbReference type="SAM" id="SignalP"/>
    </source>
</evidence>
<dbReference type="Proteomes" id="UP000469559">
    <property type="component" value="Unassembled WGS sequence"/>
</dbReference>
<dbReference type="OrthoDB" id="1658288at2759"/>
<evidence type="ECO:0000256" key="2">
    <source>
        <dbReference type="ARBA" id="ARBA00022723"/>
    </source>
</evidence>
<keyword evidence="5" id="KW-0732">Signal</keyword>
<dbReference type="PROSITE" id="PS00497">
    <property type="entry name" value="TYROSINASE_1"/>
    <property type="match status" value="1"/>
</dbReference>
<evidence type="ECO:0000256" key="3">
    <source>
        <dbReference type="ARBA" id="ARBA00023002"/>
    </source>
</evidence>
<evidence type="ECO:0000313" key="9">
    <source>
        <dbReference type="Proteomes" id="UP000469559"/>
    </source>
</evidence>
<dbReference type="GO" id="GO:0004497">
    <property type="term" value="F:monooxygenase activity"/>
    <property type="evidence" value="ECO:0007669"/>
    <property type="project" value="UniProtKB-KW"/>
</dbReference>
<evidence type="ECO:0000256" key="1">
    <source>
        <dbReference type="ARBA" id="ARBA00001973"/>
    </source>
</evidence>
<dbReference type="InterPro" id="IPR041640">
    <property type="entry name" value="Tyrosinase_C"/>
</dbReference>
<dbReference type="EMBL" id="QGMF01000504">
    <property type="protein sequence ID" value="TVY15425.1"/>
    <property type="molecule type" value="Genomic_DNA"/>
</dbReference>
<dbReference type="SUPFAM" id="SSF48056">
    <property type="entry name" value="Di-copper centre-containing domain"/>
    <property type="match status" value="1"/>
</dbReference>